<protein>
    <recommendedName>
        <fullName evidence="2">diguanylate cyclase</fullName>
        <ecNumber evidence="2">2.7.7.65</ecNumber>
    </recommendedName>
</protein>
<keyword evidence="6" id="KW-1185">Reference proteome</keyword>
<dbReference type="EC" id="2.7.7.65" evidence="2"/>
<dbReference type="AlphaFoldDB" id="A0A7X0JW20"/>
<sequence length="318" mass="35381">MVTSVQISSRASKAKEVIAPSRIAVPKQDLSDELFRLTQRLQTSLELEQILEIFFQHIQQHVSIGGMVYTTPCNQHIKLGRPNIHHVDYQLSRQSNDGDDGLGGIVFSRAKRFAEQELILIESFLGPLIYPLRNALMYREALAAAMCDPLTKTGNRAAMSNALQREIQLANRYHQPLSMMVIDIDHFKAVNDNYGHAAGDDVICSVAKAITTVCRETDLTFRFGGEEFVVLLNKTDAAGARVIAERVRRYIAGLSTKTEQHDIAVTASIGTAELNQDDDSVSLFERADSALYKAKQQGRNQVVSYDLVDDVQRSLLGM</sequence>
<dbReference type="Gene3D" id="3.30.70.270">
    <property type="match status" value="1"/>
</dbReference>
<dbReference type="InterPro" id="IPR000160">
    <property type="entry name" value="GGDEF_dom"/>
</dbReference>
<dbReference type="SMART" id="SM00267">
    <property type="entry name" value="GGDEF"/>
    <property type="match status" value="1"/>
</dbReference>
<evidence type="ECO:0000313" key="5">
    <source>
        <dbReference type="EMBL" id="MBB6523288.1"/>
    </source>
</evidence>
<comment type="cofactor">
    <cofactor evidence="1">
        <name>Mg(2+)</name>
        <dbReference type="ChEBI" id="CHEBI:18420"/>
    </cofactor>
</comment>
<dbReference type="Pfam" id="PF00990">
    <property type="entry name" value="GGDEF"/>
    <property type="match status" value="1"/>
</dbReference>
<dbReference type="Proteomes" id="UP000528457">
    <property type="component" value="Unassembled WGS sequence"/>
</dbReference>
<dbReference type="GO" id="GO:0052621">
    <property type="term" value="F:diguanylate cyclase activity"/>
    <property type="evidence" value="ECO:0007669"/>
    <property type="project" value="UniProtKB-EC"/>
</dbReference>
<dbReference type="PANTHER" id="PTHR45138">
    <property type="entry name" value="REGULATORY COMPONENTS OF SENSORY TRANSDUCTION SYSTEM"/>
    <property type="match status" value="1"/>
</dbReference>
<accession>A0A7X0JW20</accession>
<dbReference type="PANTHER" id="PTHR45138:SF9">
    <property type="entry name" value="DIGUANYLATE CYCLASE DGCM-RELATED"/>
    <property type="match status" value="1"/>
</dbReference>
<dbReference type="InParanoid" id="A0A7X0JW20"/>
<evidence type="ECO:0000256" key="1">
    <source>
        <dbReference type="ARBA" id="ARBA00001946"/>
    </source>
</evidence>
<dbReference type="FunFam" id="3.30.70.270:FF:000001">
    <property type="entry name" value="Diguanylate cyclase domain protein"/>
    <property type="match status" value="1"/>
</dbReference>
<dbReference type="GO" id="GO:1902201">
    <property type="term" value="P:negative regulation of bacterial-type flagellum-dependent cell motility"/>
    <property type="evidence" value="ECO:0007669"/>
    <property type="project" value="TreeGrafter"/>
</dbReference>
<proteinExistence type="predicted"/>
<evidence type="ECO:0000313" key="6">
    <source>
        <dbReference type="Proteomes" id="UP000528457"/>
    </source>
</evidence>
<dbReference type="CDD" id="cd01949">
    <property type="entry name" value="GGDEF"/>
    <property type="match status" value="1"/>
</dbReference>
<evidence type="ECO:0000256" key="3">
    <source>
        <dbReference type="ARBA" id="ARBA00034247"/>
    </source>
</evidence>
<dbReference type="PROSITE" id="PS50887">
    <property type="entry name" value="GGDEF"/>
    <property type="match status" value="1"/>
</dbReference>
<dbReference type="InterPro" id="IPR043128">
    <property type="entry name" value="Rev_trsase/Diguanyl_cyclase"/>
</dbReference>
<comment type="catalytic activity">
    <reaction evidence="3">
        <text>2 GTP = 3',3'-c-di-GMP + 2 diphosphate</text>
        <dbReference type="Rhea" id="RHEA:24898"/>
        <dbReference type="ChEBI" id="CHEBI:33019"/>
        <dbReference type="ChEBI" id="CHEBI:37565"/>
        <dbReference type="ChEBI" id="CHEBI:58805"/>
        <dbReference type="EC" id="2.7.7.65"/>
    </reaction>
</comment>
<dbReference type="EMBL" id="JACHHT010000003">
    <property type="protein sequence ID" value="MBB6523288.1"/>
    <property type="molecule type" value="Genomic_DNA"/>
</dbReference>
<evidence type="ECO:0000259" key="4">
    <source>
        <dbReference type="PROSITE" id="PS50887"/>
    </source>
</evidence>
<dbReference type="GO" id="GO:0005886">
    <property type="term" value="C:plasma membrane"/>
    <property type="evidence" value="ECO:0007669"/>
    <property type="project" value="TreeGrafter"/>
</dbReference>
<feature type="domain" description="GGDEF" evidence="4">
    <location>
        <begin position="175"/>
        <end position="307"/>
    </location>
</feature>
<organism evidence="5 6">
    <name type="scientific">Pseudoteredinibacter isoporae</name>
    <dbReference type="NCBI Taxonomy" id="570281"/>
    <lineage>
        <taxon>Bacteria</taxon>
        <taxon>Pseudomonadati</taxon>
        <taxon>Pseudomonadota</taxon>
        <taxon>Gammaproteobacteria</taxon>
        <taxon>Cellvibrionales</taxon>
        <taxon>Cellvibrionaceae</taxon>
        <taxon>Pseudoteredinibacter</taxon>
    </lineage>
</organism>
<gene>
    <name evidence="5" type="ORF">HNR48_003590</name>
</gene>
<dbReference type="SUPFAM" id="SSF55073">
    <property type="entry name" value="Nucleotide cyclase"/>
    <property type="match status" value="1"/>
</dbReference>
<name>A0A7X0JW20_9GAMM</name>
<dbReference type="NCBIfam" id="TIGR00254">
    <property type="entry name" value="GGDEF"/>
    <property type="match status" value="1"/>
</dbReference>
<dbReference type="RefSeq" id="WP_166848283.1">
    <property type="nucleotide sequence ID" value="NZ_JAAONY010000003.1"/>
</dbReference>
<dbReference type="GO" id="GO:0043709">
    <property type="term" value="P:cell adhesion involved in single-species biofilm formation"/>
    <property type="evidence" value="ECO:0007669"/>
    <property type="project" value="TreeGrafter"/>
</dbReference>
<comment type="caution">
    <text evidence="5">The sequence shown here is derived from an EMBL/GenBank/DDBJ whole genome shotgun (WGS) entry which is preliminary data.</text>
</comment>
<reference evidence="5 6" key="1">
    <citation type="submission" date="2020-08" db="EMBL/GenBank/DDBJ databases">
        <title>Genomic Encyclopedia of Type Strains, Phase IV (KMG-IV): sequencing the most valuable type-strain genomes for metagenomic binning, comparative biology and taxonomic classification.</title>
        <authorList>
            <person name="Goeker M."/>
        </authorList>
    </citation>
    <scope>NUCLEOTIDE SEQUENCE [LARGE SCALE GENOMIC DNA]</scope>
    <source>
        <strain evidence="5 6">DSM 22368</strain>
    </source>
</reference>
<dbReference type="InterPro" id="IPR050469">
    <property type="entry name" value="Diguanylate_Cyclase"/>
</dbReference>
<evidence type="ECO:0000256" key="2">
    <source>
        <dbReference type="ARBA" id="ARBA00012528"/>
    </source>
</evidence>
<dbReference type="InterPro" id="IPR029787">
    <property type="entry name" value="Nucleotide_cyclase"/>
</dbReference>